<feature type="compositionally biased region" description="Polar residues" evidence="1">
    <location>
        <begin position="27"/>
        <end position="36"/>
    </location>
</feature>
<protein>
    <recommendedName>
        <fullName evidence="4">Polymerase nucleotidyl transferase domain-containing protein</fullName>
    </recommendedName>
</protein>
<keyword evidence="3" id="KW-1185">Reference proteome</keyword>
<name>A0A448ZJZ9_9STRA</name>
<dbReference type="Gene3D" id="3.30.460.10">
    <property type="entry name" value="Beta Polymerase, domain 2"/>
    <property type="match status" value="1"/>
</dbReference>
<dbReference type="AlphaFoldDB" id="A0A448ZJZ9"/>
<accession>A0A448ZJZ9</accession>
<feature type="compositionally biased region" description="Polar residues" evidence="1">
    <location>
        <begin position="377"/>
        <end position="389"/>
    </location>
</feature>
<dbReference type="OrthoDB" id="49257at2759"/>
<dbReference type="Proteomes" id="UP000291116">
    <property type="component" value="Unassembled WGS sequence"/>
</dbReference>
<reference evidence="2 3" key="1">
    <citation type="submission" date="2019-01" db="EMBL/GenBank/DDBJ databases">
        <authorList>
            <person name="Ferrante I. M."/>
        </authorList>
    </citation>
    <scope>NUCLEOTIDE SEQUENCE [LARGE SCALE GENOMIC DNA]</scope>
    <source>
        <strain evidence="2 3">B856</strain>
    </source>
</reference>
<dbReference type="InterPro" id="IPR043519">
    <property type="entry name" value="NT_sf"/>
</dbReference>
<feature type="region of interest" description="Disordered" evidence="1">
    <location>
        <begin position="1"/>
        <end position="44"/>
    </location>
</feature>
<feature type="compositionally biased region" description="Basic and acidic residues" evidence="1">
    <location>
        <begin position="344"/>
        <end position="370"/>
    </location>
</feature>
<sequence>MGRSSRKENKKTQKGTKLRHPKKSKFSVHNINSIRQPLNPPPGSGCPTSYIYGDNATKARKLKKLEKGRKKNNKKGFVARKRGKRLFIARFPVVGPGSTKVPWLLGKSLPRGEKKKNQQGGKQQTRKILNGAFCVNESTLNFLNAELEFFSDYVRLSRHEKMAREHMIHQIKKSCKNLFGVDDSQCQVFGSFAAQPVCIFDSDIDLAIWGVVEPDDDEEEGDDNNQLKRHLVMKGDKLTAEDDPNDKSRKKQERVLKWKALIDDAAKNERKDKDLLERVSADLATEKICGEGSAKSPLFVLDRTGDTPSKSSDEICDSPLDDTTLRPRFVNNVQNDCNSDESFSDSKENHNSDYDSKSESTDDDSADKLENYFPHQCHNNPEVETNNLEARSDPVSRENHHGNFDCNDHNKNDEEMIHNDGAVKQRPRGQSLVSLSSSTTCSVEAKLDESEMEVSFVVEGNKHKMRDKLGPSGRTRTLVVRSLFKLTRSLRSLSSQIHVRSKARVPIINMVSNFGFECDIALGGHNGTDTSSYASTQLSRFKR</sequence>
<gene>
    <name evidence="2" type="ORF">PSNMU_V1.4_AUG-EV-PASAV3_0093830</name>
</gene>
<proteinExistence type="predicted"/>
<feature type="region of interest" description="Disordered" evidence="1">
    <location>
        <begin position="298"/>
        <end position="397"/>
    </location>
</feature>
<feature type="compositionally biased region" description="Basic residues" evidence="1">
    <location>
        <begin position="12"/>
        <end position="26"/>
    </location>
</feature>
<organism evidence="2 3">
    <name type="scientific">Pseudo-nitzschia multistriata</name>
    <dbReference type="NCBI Taxonomy" id="183589"/>
    <lineage>
        <taxon>Eukaryota</taxon>
        <taxon>Sar</taxon>
        <taxon>Stramenopiles</taxon>
        <taxon>Ochrophyta</taxon>
        <taxon>Bacillariophyta</taxon>
        <taxon>Bacillariophyceae</taxon>
        <taxon>Bacillariophycidae</taxon>
        <taxon>Bacillariales</taxon>
        <taxon>Bacillariaceae</taxon>
        <taxon>Pseudo-nitzschia</taxon>
    </lineage>
</organism>
<dbReference type="EMBL" id="CAACVS010000439">
    <property type="protein sequence ID" value="VEU42355.1"/>
    <property type="molecule type" value="Genomic_DNA"/>
</dbReference>
<evidence type="ECO:0000256" key="1">
    <source>
        <dbReference type="SAM" id="MobiDB-lite"/>
    </source>
</evidence>
<dbReference type="SUPFAM" id="SSF81301">
    <property type="entry name" value="Nucleotidyltransferase"/>
    <property type="match status" value="1"/>
</dbReference>
<evidence type="ECO:0000313" key="3">
    <source>
        <dbReference type="Proteomes" id="UP000291116"/>
    </source>
</evidence>
<feature type="compositionally biased region" description="Basic and acidic residues" evidence="1">
    <location>
        <begin position="1"/>
        <end position="11"/>
    </location>
</feature>
<evidence type="ECO:0008006" key="4">
    <source>
        <dbReference type="Google" id="ProtNLM"/>
    </source>
</evidence>
<evidence type="ECO:0000313" key="2">
    <source>
        <dbReference type="EMBL" id="VEU42355.1"/>
    </source>
</evidence>